<keyword evidence="2" id="KW-1185">Reference proteome</keyword>
<evidence type="ECO:0000313" key="1">
    <source>
        <dbReference type="EMBL" id="MFC3675153.1"/>
    </source>
</evidence>
<evidence type="ECO:0000313" key="2">
    <source>
        <dbReference type="Proteomes" id="UP001595711"/>
    </source>
</evidence>
<reference evidence="2" key="1">
    <citation type="journal article" date="2019" name="Int. J. Syst. Evol. Microbiol.">
        <title>The Global Catalogue of Microorganisms (GCM) 10K type strain sequencing project: providing services to taxonomists for standard genome sequencing and annotation.</title>
        <authorList>
            <consortium name="The Broad Institute Genomics Platform"/>
            <consortium name="The Broad Institute Genome Sequencing Center for Infectious Disease"/>
            <person name="Wu L."/>
            <person name="Ma J."/>
        </authorList>
    </citation>
    <scope>NUCLEOTIDE SEQUENCE [LARGE SCALE GENOMIC DNA]</scope>
    <source>
        <strain evidence="2">KCTC 42182</strain>
    </source>
</reference>
<name>A0ABV7VCE4_9PROT</name>
<gene>
    <name evidence="1" type="ORF">ACFOOQ_06345</name>
</gene>
<accession>A0ABV7VCE4</accession>
<comment type="caution">
    <text evidence="1">The sequence shown here is derived from an EMBL/GenBank/DDBJ whole genome shotgun (WGS) entry which is preliminary data.</text>
</comment>
<sequence>MSTQPQIQFPVLFSDTRYVSAAELTYYRRRAFALRQQAIDSGLRKLVDNVVRTVRALSTAGQVRLAAAE</sequence>
<proteinExistence type="predicted"/>
<protein>
    <submittedName>
        <fullName evidence="1">Uncharacterized protein</fullName>
    </submittedName>
</protein>
<organism evidence="1 2">
    <name type="scientific">Ferrovibrio xuzhouensis</name>
    <dbReference type="NCBI Taxonomy" id="1576914"/>
    <lineage>
        <taxon>Bacteria</taxon>
        <taxon>Pseudomonadati</taxon>
        <taxon>Pseudomonadota</taxon>
        <taxon>Alphaproteobacteria</taxon>
        <taxon>Rhodospirillales</taxon>
        <taxon>Rhodospirillaceae</taxon>
        <taxon>Ferrovibrio</taxon>
    </lineage>
</organism>
<dbReference type="EMBL" id="JBHRYJ010000001">
    <property type="protein sequence ID" value="MFC3675153.1"/>
    <property type="molecule type" value="Genomic_DNA"/>
</dbReference>
<dbReference type="Proteomes" id="UP001595711">
    <property type="component" value="Unassembled WGS sequence"/>
</dbReference>
<dbReference type="RefSeq" id="WP_379723177.1">
    <property type="nucleotide sequence ID" value="NZ_JBHRYJ010000001.1"/>
</dbReference>